<sequence length="61" mass="6892">MNFYLSKRAGHHSEKFITGLINPWATSDLGCVFDAVLILSTGWRIVIDFTREPREPDAARA</sequence>
<reference evidence="1 2" key="1">
    <citation type="journal article" date="2018" name="Sci. Rep.">
        <title>Extensive genomic diversity among Mycobacterium marinum strains revealed by whole genome sequencing.</title>
        <authorList>
            <person name="Das S."/>
            <person name="Pettersson B.M."/>
            <person name="Behra P.R."/>
            <person name="Mallick A."/>
            <person name="Cheramie M."/>
            <person name="Ramesh M."/>
            <person name="Shirreff L."/>
            <person name="DuCote T."/>
            <person name="Dasgupta S."/>
            <person name="Ennis D.G."/>
            <person name="Kirsebom L.A."/>
        </authorList>
    </citation>
    <scope>NUCLEOTIDE SEQUENCE [LARGE SCALE GENOMIC DNA]</scope>
    <source>
        <strain evidence="1 2">Davis1</strain>
    </source>
</reference>
<dbReference type="AlphaFoldDB" id="A0A3E2MRQ7"/>
<comment type="caution">
    <text evidence="1">The sequence shown here is derived from an EMBL/GenBank/DDBJ whole genome shotgun (WGS) entry which is preliminary data.</text>
</comment>
<name>A0A3E2MRQ7_MYCMR</name>
<evidence type="ECO:0000313" key="2">
    <source>
        <dbReference type="Proteomes" id="UP000257451"/>
    </source>
</evidence>
<evidence type="ECO:0000313" key="1">
    <source>
        <dbReference type="EMBL" id="RFZ36068.1"/>
    </source>
</evidence>
<dbReference type="EMBL" id="PEDF01000154">
    <property type="protein sequence ID" value="RFZ36068.1"/>
    <property type="molecule type" value="Genomic_DNA"/>
</dbReference>
<gene>
    <name evidence="1" type="ORF">DAVIS_04193</name>
</gene>
<proteinExistence type="predicted"/>
<organism evidence="1 2">
    <name type="scientific">Mycobacterium marinum</name>
    <dbReference type="NCBI Taxonomy" id="1781"/>
    <lineage>
        <taxon>Bacteria</taxon>
        <taxon>Bacillati</taxon>
        <taxon>Actinomycetota</taxon>
        <taxon>Actinomycetes</taxon>
        <taxon>Mycobacteriales</taxon>
        <taxon>Mycobacteriaceae</taxon>
        <taxon>Mycobacterium</taxon>
        <taxon>Mycobacterium ulcerans group</taxon>
    </lineage>
</organism>
<dbReference type="Proteomes" id="UP000257451">
    <property type="component" value="Unassembled WGS sequence"/>
</dbReference>
<protein>
    <submittedName>
        <fullName evidence="1">Uncharacterized protein</fullName>
    </submittedName>
</protein>
<accession>A0A3E2MRQ7</accession>